<evidence type="ECO:0000256" key="2">
    <source>
        <dbReference type="SAM" id="Phobius"/>
    </source>
</evidence>
<evidence type="ECO:0000313" key="5">
    <source>
        <dbReference type="Proteomes" id="UP000318571"/>
    </source>
</evidence>
<dbReference type="Gene3D" id="3.30.1370.10">
    <property type="entry name" value="K Homology domain, type 1"/>
    <property type="match status" value="2"/>
</dbReference>
<reference evidence="4 5" key="1">
    <citation type="journal article" date="2018" name="Nat. Ecol. Evol.">
        <title>Genomic signatures of mitonuclear coevolution across populations of Tigriopus californicus.</title>
        <authorList>
            <person name="Barreto F.S."/>
            <person name="Watson E.T."/>
            <person name="Lima T.G."/>
            <person name="Willett C.S."/>
            <person name="Edmands S."/>
            <person name="Li W."/>
            <person name="Burton R.S."/>
        </authorList>
    </citation>
    <scope>NUCLEOTIDE SEQUENCE [LARGE SCALE GENOMIC DNA]</scope>
    <source>
        <strain evidence="4 5">San Diego</strain>
    </source>
</reference>
<dbReference type="GO" id="GO:0043186">
    <property type="term" value="C:P granule"/>
    <property type="evidence" value="ECO:0007669"/>
    <property type="project" value="TreeGrafter"/>
</dbReference>
<proteinExistence type="predicted"/>
<feature type="domain" description="Tudor" evidence="3">
    <location>
        <begin position="256"/>
        <end position="321"/>
    </location>
</feature>
<protein>
    <recommendedName>
        <fullName evidence="3">Tudor domain-containing protein</fullName>
    </recommendedName>
</protein>
<dbReference type="GO" id="GO:0003723">
    <property type="term" value="F:RNA binding"/>
    <property type="evidence" value="ECO:0007669"/>
    <property type="project" value="UniProtKB-UniRule"/>
</dbReference>
<organism evidence="4 5">
    <name type="scientific">Tigriopus californicus</name>
    <name type="common">Marine copepod</name>
    <dbReference type="NCBI Taxonomy" id="6832"/>
    <lineage>
        <taxon>Eukaryota</taxon>
        <taxon>Metazoa</taxon>
        <taxon>Ecdysozoa</taxon>
        <taxon>Arthropoda</taxon>
        <taxon>Crustacea</taxon>
        <taxon>Multicrustacea</taxon>
        <taxon>Hexanauplia</taxon>
        <taxon>Copepoda</taxon>
        <taxon>Harpacticoida</taxon>
        <taxon>Harpacticidae</taxon>
        <taxon>Tigriopus</taxon>
    </lineage>
</organism>
<dbReference type="PROSITE" id="PS50084">
    <property type="entry name" value="KH_TYPE_1"/>
    <property type="match status" value="1"/>
</dbReference>
<dbReference type="Gene3D" id="2.30.30.140">
    <property type="match status" value="1"/>
</dbReference>
<dbReference type="Proteomes" id="UP000318571">
    <property type="component" value="Chromosome 5"/>
</dbReference>
<keyword evidence="2" id="KW-0472">Membrane</keyword>
<dbReference type="InterPro" id="IPR050621">
    <property type="entry name" value="Tudor_domain_containing"/>
</dbReference>
<evidence type="ECO:0000259" key="3">
    <source>
        <dbReference type="PROSITE" id="PS50304"/>
    </source>
</evidence>
<name>A0A553PGP6_TIGCA</name>
<dbReference type="GO" id="GO:0005739">
    <property type="term" value="C:mitochondrion"/>
    <property type="evidence" value="ECO:0007669"/>
    <property type="project" value="UniProtKB-ARBA"/>
</dbReference>
<keyword evidence="2" id="KW-1133">Transmembrane helix</keyword>
<accession>A0A553PGP6</accession>
<dbReference type="AlphaFoldDB" id="A0A553PGP6"/>
<dbReference type="InterPro" id="IPR004087">
    <property type="entry name" value="KH_dom"/>
</dbReference>
<dbReference type="PANTHER" id="PTHR22948:SF29">
    <property type="entry name" value="FI02030P-RELATED"/>
    <property type="match status" value="1"/>
</dbReference>
<dbReference type="PANTHER" id="PTHR22948">
    <property type="entry name" value="TUDOR DOMAIN CONTAINING PROTEIN"/>
    <property type="match status" value="1"/>
</dbReference>
<dbReference type="OMA" id="XRGGETI"/>
<dbReference type="PROSITE" id="PS50304">
    <property type="entry name" value="TUDOR"/>
    <property type="match status" value="1"/>
</dbReference>
<dbReference type="GO" id="GO:0034587">
    <property type="term" value="P:piRNA processing"/>
    <property type="evidence" value="ECO:0007669"/>
    <property type="project" value="TreeGrafter"/>
</dbReference>
<dbReference type="InterPro" id="IPR002999">
    <property type="entry name" value="Tudor"/>
</dbReference>
<dbReference type="SUPFAM" id="SSF54791">
    <property type="entry name" value="Eukaryotic type KH-domain (KH-domain type I)"/>
    <property type="match status" value="1"/>
</dbReference>
<dbReference type="SUPFAM" id="SSF63748">
    <property type="entry name" value="Tudor/PWWP/MBT"/>
    <property type="match status" value="1"/>
</dbReference>
<evidence type="ECO:0000313" key="4">
    <source>
        <dbReference type="EMBL" id="TRY76853.1"/>
    </source>
</evidence>
<evidence type="ECO:0000256" key="1">
    <source>
        <dbReference type="PROSITE-ProRule" id="PRU00117"/>
    </source>
</evidence>
<dbReference type="Pfam" id="PF00567">
    <property type="entry name" value="TUDOR"/>
    <property type="match status" value="1"/>
</dbReference>
<dbReference type="SMART" id="SM00333">
    <property type="entry name" value="TUDOR"/>
    <property type="match status" value="1"/>
</dbReference>
<keyword evidence="5" id="KW-1185">Reference proteome</keyword>
<dbReference type="InterPro" id="IPR036612">
    <property type="entry name" value="KH_dom_type_1_sf"/>
</dbReference>
<sequence>MLNRKVVWVSLGLGVGVAAVGGVLYALTRDEWGWTEGDGDDEAQGGARSCPVHLTVRIEAEHAGLVIGRRGETIQQIQRKTNTKIFFKDEETIRSLQTQSRCKIDVERGGGVPQGTKRITLRGTSEQVDRAQVLITEQLDEAASLRARVKIAQDSRRPRTFAPKANQTPHLFLTSENGVDSETSHLFRPKESEKTETLVQSAGDKVMAVYVSSIADPGFFYVQKVGPRSIDLDKLVDEMTAFYEVAANRESNQVKTAETGDLVAAQFEADGRWYRAKVVKVIPDEYDESQISLDLDYVDFGDCIQKSISEVYNLRTTFLKLNFQAIQCSLARIEPGQRKEDGSLVSASCWSPEASDDFERLTRCAQWKEVLAEIVDYKTVQSQLVPWVQLVDTSGDEDLNIGDEMVRLGHARYIDQ</sequence>
<dbReference type="Pfam" id="PF00013">
    <property type="entry name" value="KH_1"/>
    <property type="match status" value="2"/>
</dbReference>
<dbReference type="STRING" id="6832.A0A553PGP6"/>
<dbReference type="GO" id="GO:0030719">
    <property type="term" value="P:P granule organization"/>
    <property type="evidence" value="ECO:0007669"/>
    <property type="project" value="TreeGrafter"/>
</dbReference>
<keyword evidence="2" id="KW-0812">Transmembrane</keyword>
<dbReference type="InterPro" id="IPR004088">
    <property type="entry name" value="KH_dom_type_1"/>
</dbReference>
<dbReference type="SMART" id="SM00322">
    <property type="entry name" value="KH"/>
    <property type="match status" value="1"/>
</dbReference>
<comment type="caution">
    <text evidence="4">The sequence shown here is derived from an EMBL/GenBank/DDBJ whole genome shotgun (WGS) entry which is preliminary data.</text>
</comment>
<dbReference type="GO" id="GO:0007283">
    <property type="term" value="P:spermatogenesis"/>
    <property type="evidence" value="ECO:0007669"/>
    <property type="project" value="TreeGrafter"/>
</dbReference>
<keyword evidence="1" id="KW-0694">RNA-binding</keyword>
<dbReference type="EMBL" id="VCGU01000004">
    <property type="protein sequence ID" value="TRY76853.1"/>
    <property type="molecule type" value="Genomic_DNA"/>
</dbReference>
<dbReference type="Gene3D" id="2.40.50.90">
    <property type="match status" value="1"/>
</dbReference>
<dbReference type="CDD" id="cd00105">
    <property type="entry name" value="KH-I"/>
    <property type="match status" value="1"/>
</dbReference>
<feature type="transmembrane region" description="Helical" evidence="2">
    <location>
        <begin position="6"/>
        <end position="27"/>
    </location>
</feature>
<gene>
    <name evidence="4" type="ORF">TCAL_03528</name>
</gene>
<dbReference type="InterPro" id="IPR035437">
    <property type="entry name" value="SNase_OB-fold_sf"/>
</dbReference>